<sequence>MDEMMVSRIDIFRFVADRFFAAVPAKSAKTVTSAKFASVKSMPAKSMMHAVASPAAKHVSAAAPSPRTIHVTVTMPADDVAEESSVAAGSMVK</sequence>
<protein>
    <submittedName>
        <fullName evidence="1">Uncharacterized protein</fullName>
    </submittedName>
</protein>
<dbReference type="AlphaFoldDB" id="A0A2M9H6N1"/>
<gene>
    <name evidence="1" type="ORF">CS006_10005</name>
</gene>
<keyword evidence="2" id="KW-1185">Reference proteome</keyword>
<dbReference type="EMBL" id="PEBI01000005">
    <property type="protein sequence ID" value="PJM72456.1"/>
    <property type="molecule type" value="Genomic_DNA"/>
</dbReference>
<evidence type="ECO:0000313" key="1">
    <source>
        <dbReference type="EMBL" id="PJM72456.1"/>
    </source>
</evidence>
<reference evidence="1 2" key="1">
    <citation type="submission" date="2017-10" db="EMBL/GenBank/DDBJ databases">
        <title>Draft genome sequences of strains TRE 1, TRE 9, TRE H and TRI 7, isolated from tamarins, belonging to four potential novel Bifidobacterium species.</title>
        <authorList>
            <person name="Mattarelli P."/>
            <person name="Modesto M."/>
            <person name="Puglisi E."/>
            <person name="Morelli L."/>
            <person name="Spezio C."/>
            <person name="Bonetti A."/>
            <person name="Sandri C."/>
        </authorList>
    </citation>
    <scope>NUCLEOTIDE SEQUENCE [LARGE SCALE GENOMIC DNA]</scope>
    <source>
        <strain evidence="2">TRE1</strain>
    </source>
</reference>
<proteinExistence type="predicted"/>
<dbReference type="Proteomes" id="UP000229095">
    <property type="component" value="Unassembled WGS sequence"/>
</dbReference>
<name>A0A2M9H6N1_9BIFI</name>
<accession>A0A2M9H6N1</accession>
<organism evidence="1 2">
    <name type="scientific">Bifidobacterium primatium</name>
    <dbReference type="NCBI Taxonomy" id="2045438"/>
    <lineage>
        <taxon>Bacteria</taxon>
        <taxon>Bacillati</taxon>
        <taxon>Actinomycetota</taxon>
        <taxon>Actinomycetes</taxon>
        <taxon>Bifidobacteriales</taxon>
        <taxon>Bifidobacteriaceae</taxon>
        <taxon>Bifidobacterium</taxon>
    </lineage>
</organism>
<evidence type="ECO:0000313" key="2">
    <source>
        <dbReference type="Proteomes" id="UP000229095"/>
    </source>
</evidence>
<comment type="caution">
    <text evidence="1">The sequence shown here is derived from an EMBL/GenBank/DDBJ whole genome shotgun (WGS) entry which is preliminary data.</text>
</comment>